<dbReference type="Proteomes" id="UP001292079">
    <property type="component" value="Unassembled WGS sequence"/>
</dbReference>
<sequence length="123" mass="13773">DITMNYVQITGEPVDVIVQQPQPVLMQPSGQYTAMREWSSGICSCFDDCESCICGSFCFFCYLCHLYNISNEACWLPLFGYNEHHCSYCSTSVMIYVSPSTTITSNNNDISLGLRVGSESFNL</sequence>
<reference evidence="1" key="1">
    <citation type="submission" date="2022-04" db="EMBL/GenBank/DDBJ databases">
        <authorList>
            <person name="Xu L."/>
            <person name="Lv Z."/>
        </authorList>
    </citation>
    <scope>NUCLEOTIDE SEQUENCE</scope>
    <source>
        <strain evidence="1">LV_2022a</strain>
    </source>
</reference>
<evidence type="ECO:0000313" key="1">
    <source>
        <dbReference type="EMBL" id="KAK4475315.1"/>
    </source>
</evidence>
<accession>A0AAE2D9P5</accession>
<evidence type="ECO:0000313" key="2">
    <source>
        <dbReference type="Proteomes" id="UP001292079"/>
    </source>
</evidence>
<feature type="non-terminal residue" evidence="1">
    <location>
        <position position="1"/>
    </location>
</feature>
<organism evidence="1 2">
    <name type="scientific">Schistosoma mekongi</name>
    <name type="common">Parasitic worm</name>
    <dbReference type="NCBI Taxonomy" id="38744"/>
    <lineage>
        <taxon>Eukaryota</taxon>
        <taxon>Metazoa</taxon>
        <taxon>Spiralia</taxon>
        <taxon>Lophotrochozoa</taxon>
        <taxon>Platyhelminthes</taxon>
        <taxon>Trematoda</taxon>
        <taxon>Digenea</taxon>
        <taxon>Strigeidida</taxon>
        <taxon>Schistosomatoidea</taxon>
        <taxon>Schistosomatidae</taxon>
        <taxon>Schistosoma</taxon>
    </lineage>
</organism>
<gene>
    <name evidence="1" type="ORF">MN116_002382</name>
</gene>
<dbReference type="EMBL" id="JALJAT010000001">
    <property type="protein sequence ID" value="KAK4475315.1"/>
    <property type="molecule type" value="Genomic_DNA"/>
</dbReference>
<proteinExistence type="predicted"/>
<reference evidence="1" key="2">
    <citation type="journal article" date="2023" name="Infect Dis Poverty">
        <title>Chromosome-scale genome of the human blood fluke Schistosoma mekongi and its implications for public health.</title>
        <authorList>
            <person name="Zhou M."/>
            <person name="Xu L."/>
            <person name="Xu D."/>
            <person name="Chen W."/>
            <person name="Khan J."/>
            <person name="Hu Y."/>
            <person name="Huang H."/>
            <person name="Wei H."/>
            <person name="Zhang Y."/>
            <person name="Chusongsang P."/>
            <person name="Tanasarnprasert K."/>
            <person name="Hu X."/>
            <person name="Limpanont Y."/>
            <person name="Lv Z."/>
        </authorList>
    </citation>
    <scope>NUCLEOTIDE SEQUENCE</scope>
    <source>
        <strain evidence="1">LV_2022a</strain>
    </source>
</reference>
<keyword evidence="2" id="KW-1185">Reference proteome</keyword>
<name>A0AAE2D9P5_SCHME</name>
<comment type="caution">
    <text evidence="1">The sequence shown here is derived from an EMBL/GenBank/DDBJ whole genome shotgun (WGS) entry which is preliminary data.</text>
</comment>
<protein>
    <submittedName>
        <fullName evidence="1">Uncharacterized protein</fullName>
    </submittedName>
</protein>
<dbReference type="AlphaFoldDB" id="A0AAE2D9P5"/>